<sequence length="99" mass="11466">MAWPGFEHSDPQRIGTVFVTGPGENSPNFRFLVFPLSPWRGVGSWCQFIVWLRAKTERQTWVVWGRLWVSDWDAFVALYSCGCGCVRRCGALVQWIRDK</sequence>
<reference evidence="1" key="1">
    <citation type="journal article" date="2023" name="G3 (Bethesda)">
        <title>A reference genome for the long-term kleptoplast-retaining sea slug Elysia crispata morphotype clarki.</title>
        <authorList>
            <person name="Eastman K.E."/>
            <person name="Pendleton A.L."/>
            <person name="Shaikh M.A."/>
            <person name="Suttiyut T."/>
            <person name="Ogas R."/>
            <person name="Tomko P."/>
            <person name="Gavelis G."/>
            <person name="Widhalm J.R."/>
            <person name="Wisecaver J.H."/>
        </authorList>
    </citation>
    <scope>NUCLEOTIDE SEQUENCE</scope>
    <source>
        <strain evidence="1">ECLA1</strain>
    </source>
</reference>
<evidence type="ECO:0000313" key="2">
    <source>
        <dbReference type="Proteomes" id="UP001283361"/>
    </source>
</evidence>
<evidence type="ECO:0000313" key="1">
    <source>
        <dbReference type="EMBL" id="KAK3740868.1"/>
    </source>
</evidence>
<dbReference type="AlphaFoldDB" id="A0AAE1CX17"/>
<dbReference type="EMBL" id="JAWDGP010006457">
    <property type="protein sequence ID" value="KAK3740868.1"/>
    <property type="molecule type" value="Genomic_DNA"/>
</dbReference>
<accession>A0AAE1CX17</accession>
<organism evidence="1 2">
    <name type="scientific">Elysia crispata</name>
    <name type="common">lettuce slug</name>
    <dbReference type="NCBI Taxonomy" id="231223"/>
    <lineage>
        <taxon>Eukaryota</taxon>
        <taxon>Metazoa</taxon>
        <taxon>Spiralia</taxon>
        <taxon>Lophotrochozoa</taxon>
        <taxon>Mollusca</taxon>
        <taxon>Gastropoda</taxon>
        <taxon>Heterobranchia</taxon>
        <taxon>Euthyneura</taxon>
        <taxon>Panpulmonata</taxon>
        <taxon>Sacoglossa</taxon>
        <taxon>Placobranchoidea</taxon>
        <taxon>Plakobranchidae</taxon>
        <taxon>Elysia</taxon>
    </lineage>
</organism>
<dbReference type="Proteomes" id="UP001283361">
    <property type="component" value="Unassembled WGS sequence"/>
</dbReference>
<name>A0AAE1CX17_9GAST</name>
<protein>
    <submittedName>
        <fullName evidence="1">Uncharacterized protein</fullName>
    </submittedName>
</protein>
<gene>
    <name evidence="1" type="ORF">RRG08_011330</name>
</gene>
<comment type="caution">
    <text evidence="1">The sequence shown here is derived from an EMBL/GenBank/DDBJ whole genome shotgun (WGS) entry which is preliminary data.</text>
</comment>
<keyword evidence="2" id="KW-1185">Reference proteome</keyword>
<proteinExistence type="predicted"/>